<dbReference type="PANTHER" id="PTHR21506:SF0">
    <property type="entry name" value="CONSERVED OLIGOMERIC GOLGI COMPLEX SUBUNIT 6"/>
    <property type="match status" value="1"/>
</dbReference>
<dbReference type="Pfam" id="PF06419">
    <property type="entry name" value="COG6_N"/>
    <property type="match status" value="1"/>
</dbReference>
<name>A0A8J2JVZ7_9HEXA</name>
<evidence type="ECO:0000256" key="5">
    <source>
        <dbReference type="ARBA" id="ARBA00020973"/>
    </source>
</evidence>
<keyword evidence="8 11" id="KW-0333">Golgi apparatus</keyword>
<comment type="subcellular location">
    <subcellularLocation>
        <location evidence="2 11">Golgi apparatus membrane</location>
        <topology evidence="2 11">Peripheral membrane protein</topology>
    </subcellularLocation>
</comment>
<evidence type="ECO:0000256" key="8">
    <source>
        <dbReference type="ARBA" id="ARBA00023034"/>
    </source>
</evidence>
<dbReference type="Pfam" id="PF20653">
    <property type="entry name" value="COG6_C"/>
    <property type="match status" value="1"/>
</dbReference>
<reference evidence="15" key="1">
    <citation type="submission" date="2021-06" db="EMBL/GenBank/DDBJ databases">
        <authorList>
            <person name="Hodson N. C."/>
            <person name="Mongue J. A."/>
            <person name="Jaron S. K."/>
        </authorList>
    </citation>
    <scope>NUCLEOTIDE SEQUENCE</scope>
</reference>
<dbReference type="GO" id="GO:0017119">
    <property type="term" value="C:Golgi transport complex"/>
    <property type="evidence" value="ECO:0007669"/>
    <property type="project" value="UniProtKB-UniRule"/>
</dbReference>
<dbReference type="SMART" id="SM01087">
    <property type="entry name" value="COG6"/>
    <property type="match status" value="1"/>
</dbReference>
<evidence type="ECO:0000256" key="9">
    <source>
        <dbReference type="ARBA" id="ARBA00023136"/>
    </source>
</evidence>
<dbReference type="OrthoDB" id="272987at2759"/>
<evidence type="ECO:0000256" key="6">
    <source>
        <dbReference type="ARBA" id="ARBA00022448"/>
    </source>
</evidence>
<evidence type="ECO:0000256" key="10">
    <source>
        <dbReference type="ARBA" id="ARBA00031348"/>
    </source>
</evidence>
<dbReference type="GO" id="GO:0015031">
    <property type="term" value="P:protein transport"/>
    <property type="evidence" value="ECO:0007669"/>
    <property type="project" value="UniProtKB-KW"/>
</dbReference>
<keyword evidence="7 11" id="KW-0653">Protein transport</keyword>
<organism evidence="15 16">
    <name type="scientific">Allacma fusca</name>
    <dbReference type="NCBI Taxonomy" id="39272"/>
    <lineage>
        <taxon>Eukaryota</taxon>
        <taxon>Metazoa</taxon>
        <taxon>Ecdysozoa</taxon>
        <taxon>Arthropoda</taxon>
        <taxon>Hexapoda</taxon>
        <taxon>Collembola</taxon>
        <taxon>Symphypleona</taxon>
        <taxon>Sminthuridae</taxon>
        <taxon>Allacma</taxon>
    </lineage>
</organism>
<feature type="domain" description="Conserved Oligomeric Golgi complex subunit 6 C-terminal" evidence="14">
    <location>
        <begin position="195"/>
        <end position="590"/>
    </location>
</feature>
<evidence type="ECO:0000313" key="16">
    <source>
        <dbReference type="Proteomes" id="UP000708208"/>
    </source>
</evidence>
<evidence type="ECO:0000256" key="2">
    <source>
        <dbReference type="ARBA" id="ARBA00004395"/>
    </source>
</evidence>
<evidence type="ECO:0000256" key="12">
    <source>
        <dbReference type="SAM" id="Coils"/>
    </source>
</evidence>
<dbReference type="GO" id="GO:0006891">
    <property type="term" value="P:intra-Golgi vesicle-mediated transport"/>
    <property type="evidence" value="ECO:0007669"/>
    <property type="project" value="UniProtKB-UniRule"/>
</dbReference>
<dbReference type="InterPro" id="IPR010490">
    <property type="entry name" value="COG6"/>
</dbReference>
<evidence type="ECO:0000313" key="15">
    <source>
        <dbReference type="EMBL" id="CAG7728513.1"/>
    </source>
</evidence>
<feature type="coiled-coil region" evidence="12">
    <location>
        <begin position="110"/>
        <end position="144"/>
    </location>
</feature>
<dbReference type="InterPro" id="IPR048369">
    <property type="entry name" value="COG6_C"/>
</dbReference>
<keyword evidence="12" id="KW-0175">Coiled coil</keyword>
<evidence type="ECO:0000256" key="4">
    <source>
        <dbReference type="ARBA" id="ARBA00011166"/>
    </source>
</evidence>
<keyword evidence="6 11" id="KW-0813">Transport</keyword>
<accession>A0A8J2JVZ7</accession>
<evidence type="ECO:0000259" key="14">
    <source>
        <dbReference type="Pfam" id="PF20653"/>
    </source>
</evidence>
<feature type="domain" description="Conserved oligomeric complex COG6 N-terminal" evidence="13">
    <location>
        <begin position="63"/>
        <end position="160"/>
    </location>
</feature>
<evidence type="ECO:0000256" key="1">
    <source>
        <dbReference type="ARBA" id="ARBA00003627"/>
    </source>
</evidence>
<dbReference type="InterPro" id="IPR048368">
    <property type="entry name" value="COG6_N"/>
</dbReference>
<dbReference type="AlphaFoldDB" id="A0A8J2JVZ7"/>
<sequence>MAPTPVQNSENSDSLAGLIEGVSNLRTLSDKDVLQGLQALSKLPGEETLQLTPKERKIRQLDLLSHIEREQISKCKNFLESFREAKQGVNQLHQELTGLNQVCESMVENLSASKQNSRNLIDEIAKLEAERKKLCRERDLAQAYLNAFQLNGEDLKILRGTDSSADVLPEEFFAVFEKIQRIQSNVQLLLKIGHQTTAVEILDQMGLFQETALEKIYRWAQSHCKGVENPDLADVLSRSMAYLQIRPMLLKYVLDEYCTHRRSLVVRSFIDALTGVGNIRGIELIGSTDPARYVGDMLAWIHQSIPNEKENLTVLLNLCDKLDLNEKINTSLAAIIDGVCRPFNVRMEQTLLSGLDCIMMNKLDLRIQYYVSLIEEVLPGSQLLETLRELCTLCHQTFLNHLKAQVAGEICEYRPPGPDLTPPMCISSILSVLQQLLEESKNSADHMQTLMQMVITPLVTQINNVANRLGSPDMGVYLCNCLNQINVFLEQYPHTGIIHKALKGQIETQTDRLSSEQSSWLVAQLGVGHIYTILHEKIEDPLSTVPGMDPVSLKIFVNKLDSLIVNPDSVLLPQIMNIFDVEVKKQTRKTFIGPVAYRGLWRVLISIASYCTNKLLLNKTSSNKILVLEGKQVCQASTRQPQEPFFYQKNLFTESVKNLEKIDSMRLRGNI</sequence>
<keyword evidence="9 11" id="KW-0472">Membrane</keyword>
<evidence type="ECO:0000256" key="3">
    <source>
        <dbReference type="ARBA" id="ARBA00011023"/>
    </source>
</evidence>
<dbReference type="Proteomes" id="UP000708208">
    <property type="component" value="Unassembled WGS sequence"/>
</dbReference>
<evidence type="ECO:0000256" key="7">
    <source>
        <dbReference type="ARBA" id="ARBA00022927"/>
    </source>
</evidence>
<protein>
    <recommendedName>
        <fullName evidence="5 11">Conserved oligomeric Golgi complex subunit 6</fullName>
        <shortName evidence="11">COG complex subunit 6</shortName>
    </recommendedName>
    <alternativeName>
        <fullName evidence="10 11">Component of oligomeric Golgi complex 6</fullName>
    </alternativeName>
</protein>
<proteinExistence type="inferred from homology"/>
<dbReference type="EMBL" id="CAJVCH010164633">
    <property type="protein sequence ID" value="CAG7728513.1"/>
    <property type="molecule type" value="Genomic_DNA"/>
</dbReference>
<gene>
    <name evidence="15" type="ORF">AFUS01_LOCUS17285</name>
</gene>
<comment type="caution">
    <text evidence="15">The sequence shown here is derived from an EMBL/GenBank/DDBJ whole genome shotgun (WGS) entry which is preliminary data.</text>
</comment>
<comment type="similarity">
    <text evidence="3 11">Belongs to the COG6 family.</text>
</comment>
<dbReference type="PANTHER" id="PTHR21506">
    <property type="entry name" value="COMPONENT OF OLIGOMERIC GOLGI COMPLEX 6"/>
    <property type="match status" value="1"/>
</dbReference>
<evidence type="ECO:0000259" key="13">
    <source>
        <dbReference type="Pfam" id="PF06419"/>
    </source>
</evidence>
<dbReference type="GO" id="GO:0000139">
    <property type="term" value="C:Golgi membrane"/>
    <property type="evidence" value="ECO:0007669"/>
    <property type="project" value="UniProtKB-SubCell"/>
</dbReference>
<comment type="function">
    <text evidence="1 11">Required for normal Golgi function.</text>
</comment>
<keyword evidence="16" id="KW-1185">Reference proteome</keyword>
<comment type="subunit">
    <text evidence="4">Component of the conserved oligomeric Golgi complex which is composed of eight different subunits and is required for normal Golgi morphology and localization.</text>
</comment>
<evidence type="ECO:0000256" key="11">
    <source>
        <dbReference type="RuleBase" id="RU365075"/>
    </source>
</evidence>